<keyword evidence="2" id="KW-1185">Reference proteome</keyword>
<dbReference type="InterPro" id="IPR011333">
    <property type="entry name" value="SKP1/BTB/POZ_sf"/>
</dbReference>
<sequence>MEQSDRVNQTLREIAKKYVELAGQSEELAAQATALNAEGDSMMENFERMKDEMGVIELEMWLEMYSELRDKKREIVASMERHGVEMDELVTQHKNYFEASKKQGKDTVTASGGPAGVANDLEQWLGSDDTTECLSARTTQQWVHCGSFNDSNRRIADSSCSRRVALSSSLMDDFVHVKEGLTLELNAGEFSAPASLHCTVSRYKHLVTNILAPMNHSNTHRTSFGANTMADSGTGLLAADGDVILVVGPAKKCIRVCSVTLSRASSVFAALCGPQYREGQQARSSSAPADIARPDDNADDFRFVCRVLHFHAPNLEDRGLENEAKKLLGPAIVVDKYALTTASVHTSRDLPLIGKSEYTITDHIGKLRAIDDVYKYGEGYSELCQGCDNAIPDYQFEDIATEAEEKSTGFCLMCVRSNANVLEECKGQH</sequence>
<dbReference type="Proteomes" id="UP000237631">
    <property type="component" value="Unassembled WGS sequence"/>
</dbReference>
<dbReference type="EMBL" id="PNEN01000395">
    <property type="protein sequence ID" value="PPJ59327.1"/>
    <property type="molecule type" value="Genomic_DNA"/>
</dbReference>
<dbReference type="OrthoDB" id="5275938at2759"/>
<dbReference type="AlphaFoldDB" id="A0A2S6CHZ4"/>
<evidence type="ECO:0008006" key="3">
    <source>
        <dbReference type="Google" id="ProtNLM"/>
    </source>
</evidence>
<comment type="caution">
    <text evidence="1">The sequence shown here is derived from an EMBL/GenBank/DDBJ whole genome shotgun (WGS) entry which is preliminary data.</text>
</comment>
<evidence type="ECO:0000313" key="1">
    <source>
        <dbReference type="EMBL" id="PPJ59327.1"/>
    </source>
</evidence>
<gene>
    <name evidence="1" type="ORF">CBER1_05763</name>
</gene>
<reference evidence="2" key="1">
    <citation type="journal article" date="2017" name="bioRxiv">
        <title>Conservation of a gene cluster reveals novel cercosporin biosynthetic mechanisms and extends production to the genus Colletotrichum.</title>
        <authorList>
            <person name="de Jonge R."/>
            <person name="Ebert M.K."/>
            <person name="Huitt-Roehl C.R."/>
            <person name="Pal P."/>
            <person name="Suttle J.C."/>
            <person name="Spanner R.E."/>
            <person name="Neubauer J.D."/>
            <person name="Jurick W.M.II."/>
            <person name="Stott K.A."/>
            <person name="Secor G.A."/>
            <person name="Thomma B.P.H.J."/>
            <person name="Van de Peer Y."/>
            <person name="Townsend C.A."/>
            <person name="Bolton M.D."/>
        </authorList>
    </citation>
    <scope>NUCLEOTIDE SEQUENCE [LARGE SCALE GENOMIC DNA]</scope>
    <source>
        <strain evidence="2">CBS538.71</strain>
    </source>
</reference>
<dbReference type="Gene3D" id="3.30.710.10">
    <property type="entry name" value="Potassium Channel Kv1.1, Chain A"/>
    <property type="match status" value="1"/>
</dbReference>
<proteinExistence type="predicted"/>
<evidence type="ECO:0000313" key="2">
    <source>
        <dbReference type="Proteomes" id="UP000237631"/>
    </source>
</evidence>
<protein>
    <recommendedName>
        <fullName evidence="3">BTB domain-containing protein</fullName>
    </recommendedName>
</protein>
<name>A0A2S6CHZ4_9PEZI</name>
<accession>A0A2S6CHZ4</accession>
<organism evidence="1 2">
    <name type="scientific">Cercospora berteroae</name>
    <dbReference type="NCBI Taxonomy" id="357750"/>
    <lineage>
        <taxon>Eukaryota</taxon>
        <taxon>Fungi</taxon>
        <taxon>Dikarya</taxon>
        <taxon>Ascomycota</taxon>
        <taxon>Pezizomycotina</taxon>
        <taxon>Dothideomycetes</taxon>
        <taxon>Dothideomycetidae</taxon>
        <taxon>Mycosphaerellales</taxon>
        <taxon>Mycosphaerellaceae</taxon>
        <taxon>Cercospora</taxon>
    </lineage>
</organism>
<dbReference type="STRING" id="357750.A0A2S6CHZ4"/>